<name>A0A803LM56_CHEQI</name>
<accession>A0A803LM56</accession>
<comment type="similarity">
    <text evidence="1">Belongs to the remorin family.</text>
</comment>
<organism evidence="4 5">
    <name type="scientific">Chenopodium quinoa</name>
    <name type="common">Quinoa</name>
    <dbReference type="NCBI Taxonomy" id="63459"/>
    <lineage>
        <taxon>Eukaryota</taxon>
        <taxon>Viridiplantae</taxon>
        <taxon>Streptophyta</taxon>
        <taxon>Embryophyta</taxon>
        <taxon>Tracheophyta</taxon>
        <taxon>Spermatophyta</taxon>
        <taxon>Magnoliopsida</taxon>
        <taxon>eudicotyledons</taxon>
        <taxon>Gunneridae</taxon>
        <taxon>Pentapetalae</taxon>
        <taxon>Caryophyllales</taxon>
        <taxon>Chenopodiaceae</taxon>
        <taxon>Chenopodioideae</taxon>
        <taxon>Atripliceae</taxon>
        <taxon>Chenopodium</taxon>
    </lineage>
</organism>
<dbReference type="Pfam" id="PF03763">
    <property type="entry name" value="Remorin_C"/>
    <property type="match status" value="1"/>
</dbReference>
<evidence type="ECO:0000313" key="5">
    <source>
        <dbReference type="Proteomes" id="UP000596660"/>
    </source>
</evidence>
<proteinExistence type="inferred from homology"/>
<dbReference type="InterPro" id="IPR005516">
    <property type="entry name" value="Remorin_C"/>
</dbReference>
<feature type="domain" description="Remorin C-terminal" evidence="3">
    <location>
        <begin position="11"/>
        <end position="89"/>
    </location>
</feature>
<keyword evidence="2" id="KW-0175">Coiled coil</keyword>
<reference evidence="4" key="2">
    <citation type="submission" date="2021-03" db="UniProtKB">
        <authorList>
            <consortium name="EnsemblPlants"/>
        </authorList>
    </citation>
    <scope>IDENTIFICATION</scope>
</reference>
<dbReference type="EnsemblPlants" id="AUR62015367-RA">
    <property type="protein sequence ID" value="AUR62015367-RA:cds"/>
    <property type="gene ID" value="AUR62015367"/>
</dbReference>
<sequence>MGLIYILIELSRAQKKIVDVEAWENSRKVTAEAELKKMEEKLEKKKAEYAEKLKNKVAMIHKEAEEKKATIEAKRAEDIVKTEELADKY</sequence>
<feature type="coiled-coil region" evidence="2">
    <location>
        <begin position="28"/>
        <end position="70"/>
    </location>
</feature>
<dbReference type="Proteomes" id="UP000596660">
    <property type="component" value="Unplaced"/>
</dbReference>
<reference evidence="4" key="1">
    <citation type="journal article" date="2017" name="Nature">
        <title>The genome of Chenopodium quinoa.</title>
        <authorList>
            <person name="Jarvis D.E."/>
            <person name="Ho Y.S."/>
            <person name="Lightfoot D.J."/>
            <person name="Schmoeckel S.M."/>
            <person name="Li B."/>
            <person name="Borm T.J.A."/>
            <person name="Ohyanagi H."/>
            <person name="Mineta K."/>
            <person name="Michell C.T."/>
            <person name="Saber N."/>
            <person name="Kharbatia N.M."/>
            <person name="Rupper R.R."/>
            <person name="Sharp A.R."/>
            <person name="Dally N."/>
            <person name="Boughton B.A."/>
            <person name="Woo Y.H."/>
            <person name="Gao G."/>
            <person name="Schijlen E.G.W.M."/>
            <person name="Guo X."/>
            <person name="Momin A.A."/>
            <person name="Negrao S."/>
            <person name="Al-Babili S."/>
            <person name="Gehring C."/>
            <person name="Roessner U."/>
            <person name="Jung C."/>
            <person name="Murphy K."/>
            <person name="Arold S.T."/>
            <person name="Gojobori T."/>
            <person name="van der Linden C.G."/>
            <person name="van Loo E.N."/>
            <person name="Jellen E.N."/>
            <person name="Maughan P.J."/>
            <person name="Tester M."/>
        </authorList>
    </citation>
    <scope>NUCLEOTIDE SEQUENCE [LARGE SCALE GENOMIC DNA]</scope>
    <source>
        <strain evidence="4">cv. PI 614886</strain>
    </source>
</reference>
<evidence type="ECO:0000313" key="4">
    <source>
        <dbReference type="EnsemblPlants" id="AUR62015367-RA:cds"/>
    </source>
</evidence>
<protein>
    <recommendedName>
        <fullName evidence="3">Remorin C-terminal domain-containing protein</fullName>
    </recommendedName>
</protein>
<dbReference type="PANTHER" id="PTHR31775:SF5">
    <property type="entry name" value="REMORIN 1.4"/>
    <property type="match status" value="1"/>
</dbReference>
<keyword evidence="5" id="KW-1185">Reference proteome</keyword>
<dbReference type="AlphaFoldDB" id="A0A803LM56"/>
<dbReference type="Gramene" id="AUR62015367-RA">
    <property type="protein sequence ID" value="AUR62015367-RA:cds"/>
    <property type="gene ID" value="AUR62015367"/>
</dbReference>
<evidence type="ECO:0000256" key="1">
    <source>
        <dbReference type="ARBA" id="ARBA00005711"/>
    </source>
</evidence>
<dbReference type="PANTHER" id="PTHR31775">
    <property type="entry name" value="OS02G0117200 PROTEIN"/>
    <property type="match status" value="1"/>
</dbReference>
<evidence type="ECO:0000259" key="3">
    <source>
        <dbReference type="Pfam" id="PF03763"/>
    </source>
</evidence>
<evidence type="ECO:0000256" key="2">
    <source>
        <dbReference type="SAM" id="Coils"/>
    </source>
</evidence>